<evidence type="ECO:0000313" key="2">
    <source>
        <dbReference type="EMBL" id="AXK49031.1"/>
    </source>
</evidence>
<dbReference type="RefSeq" id="WP_115428536.1">
    <property type="nucleotide sequence ID" value="NZ_CP031367.1"/>
</dbReference>
<organism evidence="2 4">
    <name type="scientific">Aliarcobacter trophiarum LMG 25534</name>
    <dbReference type="NCBI Taxonomy" id="1032241"/>
    <lineage>
        <taxon>Bacteria</taxon>
        <taxon>Pseudomonadati</taxon>
        <taxon>Campylobacterota</taxon>
        <taxon>Epsilonproteobacteria</taxon>
        <taxon>Campylobacterales</taxon>
        <taxon>Arcobacteraceae</taxon>
        <taxon>Aliarcobacter</taxon>
    </lineage>
</organism>
<dbReference type="EMBL" id="PDKD01000016">
    <property type="protein sequence ID" value="RXJ89898.1"/>
    <property type="molecule type" value="Genomic_DNA"/>
</dbReference>
<protein>
    <submittedName>
        <fullName evidence="2">Membrane protein</fullName>
    </submittedName>
</protein>
<dbReference type="AlphaFoldDB" id="A0AAD0QJU5"/>
<proteinExistence type="predicted"/>
<reference evidence="2 4" key="2">
    <citation type="submission" date="2018-07" db="EMBL/GenBank/DDBJ databases">
        <title>Complete genome of the Arcobacter trophiarum type strain LMG 25534.</title>
        <authorList>
            <person name="Miller W.G."/>
            <person name="Yee E."/>
        </authorList>
    </citation>
    <scope>NUCLEOTIDE SEQUENCE [LARGE SCALE GENOMIC DNA]</scope>
    <source>
        <strain evidence="2 4">LMG 25534</strain>
    </source>
</reference>
<accession>A0AAD0QJU5</accession>
<gene>
    <name evidence="2" type="ORF">ATR_1169</name>
    <name evidence="3" type="ORF">CRU87_08355</name>
</gene>
<feature type="transmembrane region" description="Helical" evidence="1">
    <location>
        <begin position="21"/>
        <end position="39"/>
    </location>
</feature>
<keyword evidence="1" id="KW-1133">Transmembrane helix</keyword>
<name>A0AAD0QJU5_9BACT</name>
<feature type="transmembrane region" description="Helical" evidence="1">
    <location>
        <begin position="59"/>
        <end position="80"/>
    </location>
</feature>
<keyword evidence="5" id="KW-1185">Reference proteome</keyword>
<evidence type="ECO:0000256" key="1">
    <source>
        <dbReference type="SAM" id="Phobius"/>
    </source>
</evidence>
<dbReference type="EMBL" id="CP031367">
    <property type="protein sequence ID" value="AXK49031.1"/>
    <property type="molecule type" value="Genomic_DNA"/>
</dbReference>
<dbReference type="Proteomes" id="UP000254504">
    <property type="component" value="Chromosome"/>
</dbReference>
<evidence type="ECO:0000313" key="5">
    <source>
        <dbReference type="Proteomes" id="UP000289132"/>
    </source>
</evidence>
<dbReference type="Proteomes" id="UP000289132">
    <property type="component" value="Unassembled WGS sequence"/>
</dbReference>
<sequence>MFKQVKSAFFWYYLYKFRKRAIFIFFLLLVALFSGFIYGDIVEYLKLTEKIEYLKYILFAKWFIIIFNFLLSIYLILTLFKNNIKDDKQDIKQNLKKDKPEEKSSFTAREKELLYKKKLTNKADSLIKKG</sequence>
<keyword evidence="1" id="KW-0812">Transmembrane</keyword>
<evidence type="ECO:0000313" key="4">
    <source>
        <dbReference type="Proteomes" id="UP000254504"/>
    </source>
</evidence>
<dbReference type="KEGG" id="atp:ATR_1169"/>
<reference evidence="3 5" key="1">
    <citation type="submission" date="2017-10" db="EMBL/GenBank/DDBJ databases">
        <title>Genomics of the genus Arcobacter.</title>
        <authorList>
            <person name="Perez-Cataluna A."/>
            <person name="Figueras M.J."/>
        </authorList>
    </citation>
    <scope>NUCLEOTIDE SEQUENCE [LARGE SCALE GENOMIC DNA]</scope>
    <source>
        <strain evidence="3 5">LMG 25534</strain>
    </source>
</reference>
<keyword evidence="1" id="KW-0472">Membrane</keyword>
<evidence type="ECO:0000313" key="3">
    <source>
        <dbReference type="EMBL" id="RXJ89898.1"/>
    </source>
</evidence>